<evidence type="ECO:0000256" key="1">
    <source>
        <dbReference type="ARBA" id="ARBA00022676"/>
    </source>
</evidence>
<dbReference type="PANTHER" id="PTHR22916">
    <property type="entry name" value="GLYCOSYLTRANSFERASE"/>
    <property type="match status" value="1"/>
</dbReference>
<dbReference type="SUPFAM" id="SSF53448">
    <property type="entry name" value="Nucleotide-diphospho-sugar transferases"/>
    <property type="match status" value="1"/>
</dbReference>
<dbReference type="Pfam" id="PF00535">
    <property type="entry name" value="Glycos_transf_2"/>
    <property type="match status" value="1"/>
</dbReference>
<dbReference type="PANTHER" id="PTHR22916:SF51">
    <property type="entry name" value="GLYCOSYLTRANSFERASE EPSH-RELATED"/>
    <property type="match status" value="1"/>
</dbReference>
<dbReference type="AlphaFoldDB" id="A0A7K0HGU4"/>
<protein>
    <submittedName>
        <fullName evidence="4">Glycosyltransferase</fullName>
    </submittedName>
</protein>
<dbReference type="RefSeq" id="WP_154396425.1">
    <property type="nucleotide sequence ID" value="NZ_JADMQG010000021.1"/>
</dbReference>
<keyword evidence="1" id="KW-0328">Glycosyltransferase</keyword>
<sequence length="324" mass="37365">MKDITPKISIISPVYNAERYIVKCLDSILVQTFQDWELILVDDGSSDKSGVICDEYAARDSRVIVIHKENGGVGAARQTGLDAVTGEYVIHADPDDWVEPTMLQELYAKAVAEAADVVICDYYVDTKKKTSLVKQQPASLDAKNILKELFQQLHGSCWNKLVKRACYNKVKACFFPGINYCEDLLFWIQIYAYLDVKTAYLNRAFYHYYVDQSHQSITANYSRSFLKMSYAVIEKMEEIIPDSIPFRHELINSKKMSVKYEAFEHPILTSKEYRLVYPELNCKIMEKNTSLINRSLFYLSCHGFYHAATKLYKIKNKLSGHYVR</sequence>
<evidence type="ECO:0000259" key="3">
    <source>
        <dbReference type="Pfam" id="PF00535"/>
    </source>
</evidence>
<dbReference type="CDD" id="cd00761">
    <property type="entry name" value="Glyco_tranf_GTA_type"/>
    <property type="match status" value="1"/>
</dbReference>
<dbReference type="GO" id="GO:0016758">
    <property type="term" value="F:hexosyltransferase activity"/>
    <property type="evidence" value="ECO:0007669"/>
    <property type="project" value="UniProtKB-ARBA"/>
</dbReference>
<dbReference type="EMBL" id="WKMC01000002">
    <property type="protein sequence ID" value="MRZ49474.1"/>
    <property type="molecule type" value="Genomic_DNA"/>
</dbReference>
<organism evidence="4 5">
    <name type="scientific">Parabacteroides distasonis</name>
    <dbReference type="NCBI Taxonomy" id="823"/>
    <lineage>
        <taxon>Bacteria</taxon>
        <taxon>Pseudomonadati</taxon>
        <taxon>Bacteroidota</taxon>
        <taxon>Bacteroidia</taxon>
        <taxon>Bacteroidales</taxon>
        <taxon>Tannerellaceae</taxon>
        <taxon>Parabacteroides</taxon>
    </lineage>
</organism>
<feature type="domain" description="Glycosyltransferase 2-like" evidence="3">
    <location>
        <begin position="9"/>
        <end position="164"/>
    </location>
</feature>
<evidence type="ECO:0000313" key="4">
    <source>
        <dbReference type="EMBL" id="MRZ49474.1"/>
    </source>
</evidence>
<evidence type="ECO:0000256" key="2">
    <source>
        <dbReference type="ARBA" id="ARBA00022679"/>
    </source>
</evidence>
<keyword evidence="2 4" id="KW-0808">Transferase</keyword>
<evidence type="ECO:0000313" key="5">
    <source>
        <dbReference type="Proteomes" id="UP000441358"/>
    </source>
</evidence>
<gene>
    <name evidence="4" type="ORF">GKD66_04290</name>
</gene>
<accession>A0A7K0HGU4</accession>
<dbReference type="Gene3D" id="3.90.550.10">
    <property type="entry name" value="Spore Coat Polysaccharide Biosynthesis Protein SpsA, Chain A"/>
    <property type="match status" value="1"/>
</dbReference>
<dbReference type="Proteomes" id="UP000441358">
    <property type="component" value="Unassembled WGS sequence"/>
</dbReference>
<dbReference type="InterPro" id="IPR001173">
    <property type="entry name" value="Glyco_trans_2-like"/>
</dbReference>
<name>A0A7K0HGU4_PARDI</name>
<proteinExistence type="predicted"/>
<comment type="caution">
    <text evidence="4">The sequence shown here is derived from an EMBL/GenBank/DDBJ whole genome shotgun (WGS) entry which is preliminary data.</text>
</comment>
<dbReference type="InterPro" id="IPR029044">
    <property type="entry name" value="Nucleotide-diphossugar_trans"/>
</dbReference>
<reference evidence="4 5" key="1">
    <citation type="journal article" date="2019" name="Nat. Med.">
        <title>A library of human gut bacterial isolates paired with longitudinal multiomics data enables mechanistic microbiome research.</title>
        <authorList>
            <person name="Poyet M."/>
            <person name="Groussin M."/>
            <person name="Gibbons S.M."/>
            <person name="Avila-Pacheco J."/>
            <person name="Jiang X."/>
            <person name="Kearney S.M."/>
            <person name="Perrotta A.R."/>
            <person name="Berdy B."/>
            <person name="Zhao S."/>
            <person name="Lieberman T.D."/>
            <person name="Swanson P.K."/>
            <person name="Smith M."/>
            <person name="Roesemann S."/>
            <person name="Alexander J.E."/>
            <person name="Rich S.A."/>
            <person name="Livny J."/>
            <person name="Vlamakis H."/>
            <person name="Clish C."/>
            <person name="Bullock K."/>
            <person name="Deik A."/>
            <person name="Scott J."/>
            <person name="Pierce K.A."/>
            <person name="Xavier R.J."/>
            <person name="Alm E.J."/>
        </authorList>
    </citation>
    <scope>NUCLEOTIDE SEQUENCE [LARGE SCALE GENOMIC DNA]</scope>
    <source>
        <strain evidence="4 5">BIOML-A32</strain>
    </source>
</reference>